<feature type="compositionally biased region" description="Polar residues" evidence="1">
    <location>
        <begin position="544"/>
        <end position="563"/>
    </location>
</feature>
<proteinExistence type="predicted"/>
<dbReference type="Proteomes" id="UP000244022">
    <property type="component" value="Unassembled WGS sequence"/>
</dbReference>
<name>A0A2T5DCQ4_ENTMU</name>
<dbReference type="EMBL" id="PYGR01000023">
    <property type="protein sequence ID" value="PTO35534.1"/>
    <property type="molecule type" value="Genomic_DNA"/>
</dbReference>
<accession>A0A2T5DCQ4</accession>
<gene>
    <name evidence="2" type="ORF">C6N14_07070</name>
</gene>
<reference evidence="2 3" key="1">
    <citation type="submission" date="2018-03" db="EMBL/GenBank/DDBJ databases">
        <title>Draft genome sequences of four Enterococcus mundtii strains isolated from beef slaughterhouses in Kenya.</title>
        <authorList>
            <person name="Wambui J."/>
            <person name="Stevens M."/>
            <person name="Njage P."/>
            <person name="Stephan R."/>
            <person name="Tasara T."/>
        </authorList>
    </citation>
    <scope>NUCLEOTIDE SEQUENCE [LARGE SCALE GENOMIC DNA]</scope>
    <source>
        <strain evidence="2 3">H18-EM</strain>
    </source>
</reference>
<dbReference type="RefSeq" id="WP_108145865.1">
    <property type="nucleotide sequence ID" value="NZ_JBKFGD010000022.1"/>
</dbReference>
<sequence length="563" mass="66187">MTENRNDFKERVEMLEMALSLKEDGRIFDTRNNRLLLSTYIKMIERDQDSFFIEKEQKHKIIHSLKNSLNVYDFHESESIQKMLEKLNNNDPTDFVLLPIFFIPGDYRKALGHVCGFTVYKKNEEFIVLKVDKQRLFDGYTASYLEIPAKNSKELSNLFFLERDSWQKAPYYIFTELAKLSSSSTSIPIPAIKMKKQTTKNCDVTEIEASLRTILFNCRKDIFSLEKDIKVTPKWHSKHPAPTLEMRKRFVDAMEGEDIAQNESLKYILHHYRYRKGELVENPAFGVILSSQGWYRTIRKHYSEDPYISIMLDNNGHIPETYDKSKIKEKSKFIEPPGVMYNTSIQKVDKFELEWAQSQITYEIKLYKDRLPHINIKAAKEVTEYLVTQLEEKHKEIEVELQKRLETKIMSDKEEIKQRVIVNDEGGTVYIEKKLDTITSEIQNDTSEEKRRSFKALKEHAVTQATMKRKTSPYEDIRAVEKIEKLSSGRCRINKTGCFSFLRTWKNSLIKAKNSSLKRCIPEQENTKKVKFSDLFQRLRLNQKRTVSTGHTTSRQQPLSVSR</sequence>
<organism evidence="2 3">
    <name type="scientific">Enterococcus mundtii</name>
    <dbReference type="NCBI Taxonomy" id="53346"/>
    <lineage>
        <taxon>Bacteria</taxon>
        <taxon>Bacillati</taxon>
        <taxon>Bacillota</taxon>
        <taxon>Bacilli</taxon>
        <taxon>Lactobacillales</taxon>
        <taxon>Enterococcaceae</taxon>
        <taxon>Enterococcus</taxon>
    </lineage>
</organism>
<evidence type="ECO:0000313" key="3">
    <source>
        <dbReference type="Proteomes" id="UP000244022"/>
    </source>
</evidence>
<evidence type="ECO:0000313" key="2">
    <source>
        <dbReference type="EMBL" id="PTO35534.1"/>
    </source>
</evidence>
<evidence type="ECO:0000256" key="1">
    <source>
        <dbReference type="SAM" id="MobiDB-lite"/>
    </source>
</evidence>
<comment type="caution">
    <text evidence="2">The sequence shown here is derived from an EMBL/GenBank/DDBJ whole genome shotgun (WGS) entry which is preliminary data.</text>
</comment>
<dbReference type="AlphaFoldDB" id="A0A2T5DCQ4"/>
<feature type="region of interest" description="Disordered" evidence="1">
    <location>
        <begin position="543"/>
        <end position="563"/>
    </location>
</feature>
<protein>
    <submittedName>
        <fullName evidence="2">Uncharacterized protein</fullName>
    </submittedName>
</protein>